<keyword evidence="3" id="KW-1185">Reference proteome</keyword>
<keyword evidence="1" id="KW-1133">Transmembrane helix</keyword>
<gene>
    <name evidence="2" type="ORF">SAMN06265370_1106</name>
</gene>
<feature type="transmembrane region" description="Helical" evidence="1">
    <location>
        <begin position="9"/>
        <end position="28"/>
    </location>
</feature>
<dbReference type="EMBL" id="FZNN01000010">
    <property type="protein sequence ID" value="SNR55340.1"/>
    <property type="molecule type" value="Genomic_DNA"/>
</dbReference>
<dbReference type="InterPro" id="IPR045616">
    <property type="entry name" value="DUF6446"/>
</dbReference>
<accession>A0A238X9F2</accession>
<proteinExistence type="predicted"/>
<evidence type="ECO:0000313" key="3">
    <source>
        <dbReference type="Proteomes" id="UP000198417"/>
    </source>
</evidence>
<evidence type="ECO:0000313" key="2">
    <source>
        <dbReference type="EMBL" id="SNR55340.1"/>
    </source>
</evidence>
<reference evidence="2 3" key="1">
    <citation type="submission" date="2017-06" db="EMBL/GenBank/DDBJ databases">
        <authorList>
            <person name="Kim H.J."/>
            <person name="Triplett B.A."/>
        </authorList>
    </citation>
    <scope>NUCLEOTIDE SEQUENCE [LARGE SCALE GENOMIC DNA]</scope>
    <source>
        <strain evidence="2 3">DSM 29052</strain>
    </source>
</reference>
<name>A0A238X9F2_9RHOB</name>
<organism evidence="2 3">
    <name type="scientific">Puniceibacterium sediminis</name>
    <dbReference type="NCBI Taxonomy" id="1608407"/>
    <lineage>
        <taxon>Bacteria</taxon>
        <taxon>Pseudomonadati</taxon>
        <taxon>Pseudomonadota</taxon>
        <taxon>Alphaproteobacteria</taxon>
        <taxon>Rhodobacterales</taxon>
        <taxon>Paracoccaceae</taxon>
        <taxon>Puniceibacterium</taxon>
    </lineage>
</organism>
<evidence type="ECO:0000256" key="1">
    <source>
        <dbReference type="SAM" id="Phobius"/>
    </source>
</evidence>
<dbReference type="Pfam" id="PF20044">
    <property type="entry name" value="DUF6446"/>
    <property type="match status" value="1"/>
</dbReference>
<dbReference type="Proteomes" id="UP000198417">
    <property type="component" value="Unassembled WGS sequence"/>
</dbReference>
<keyword evidence="1" id="KW-0472">Membrane</keyword>
<evidence type="ECO:0008006" key="4">
    <source>
        <dbReference type="Google" id="ProtNLM"/>
    </source>
</evidence>
<sequence>MAQNITGKILVAFIVVTALIAGGLLYYMQVYAYYYDVTATGTDDVQLTGKVSGLPETILYEDFRAIDAASSPIRYRACFTTPTGLDQLRDTYATYPGAEPRIAPSWFDCFDAEAIGDDLAAGRALAFTSQRNISYGIDRVVAVTQDGHGYVWHEINECGDKAYDGTPLGVDCPARD</sequence>
<keyword evidence="1" id="KW-0812">Transmembrane</keyword>
<dbReference type="AlphaFoldDB" id="A0A238X9F2"/>
<protein>
    <recommendedName>
        <fullName evidence="4">Histidine kinase</fullName>
    </recommendedName>
</protein>